<feature type="compositionally biased region" description="Acidic residues" evidence="1">
    <location>
        <begin position="118"/>
        <end position="130"/>
    </location>
</feature>
<gene>
    <name evidence="2" type="ORF">METZ01_LOCUS366338</name>
</gene>
<protein>
    <recommendedName>
        <fullName evidence="3">Sporulation protein YtfJ</fullName>
    </recommendedName>
</protein>
<evidence type="ECO:0000313" key="2">
    <source>
        <dbReference type="EMBL" id="SVD13484.1"/>
    </source>
</evidence>
<proteinExistence type="predicted"/>
<evidence type="ECO:0008006" key="3">
    <source>
        <dbReference type="Google" id="ProtNLM"/>
    </source>
</evidence>
<dbReference type="PANTHER" id="PTHR39162">
    <property type="entry name" value="GLL3345 PROTEIN"/>
    <property type="match status" value="1"/>
</dbReference>
<dbReference type="PIRSF" id="PIRSF021377">
    <property type="entry name" value="YtfJ"/>
    <property type="match status" value="1"/>
</dbReference>
<organism evidence="2">
    <name type="scientific">marine metagenome</name>
    <dbReference type="NCBI Taxonomy" id="408172"/>
    <lineage>
        <taxon>unclassified sequences</taxon>
        <taxon>metagenomes</taxon>
        <taxon>ecological metagenomes</taxon>
    </lineage>
</organism>
<dbReference type="EMBL" id="UINC01131651">
    <property type="protein sequence ID" value="SVD13484.1"/>
    <property type="molecule type" value="Genomic_DNA"/>
</dbReference>
<feature type="region of interest" description="Disordered" evidence="1">
    <location>
        <begin position="110"/>
        <end position="130"/>
    </location>
</feature>
<dbReference type="PANTHER" id="PTHR39162:SF1">
    <property type="entry name" value="SPORULATION PROTEIN YTFJ"/>
    <property type="match status" value="1"/>
</dbReference>
<dbReference type="InterPro" id="IPR014229">
    <property type="entry name" value="Spore_YtfJ"/>
</dbReference>
<dbReference type="AlphaFoldDB" id="A0A382SUA1"/>
<dbReference type="Pfam" id="PF09579">
    <property type="entry name" value="Spore_YtfJ"/>
    <property type="match status" value="1"/>
</dbReference>
<name>A0A382SUA1_9ZZZZ</name>
<evidence type="ECO:0000256" key="1">
    <source>
        <dbReference type="SAM" id="MobiDB-lite"/>
    </source>
</evidence>
<reference evidence="2" key="1">
    <citation type="submission" date="2018-05" db="EMBL/GenBank/DDBJ databases">
        <authorList>
            <person name="Lanie J.A."/>
            <person name="Ng W.-L."/>
            <person name="Kazmierczak K.M."/>
            <person name="Andrzejewski T.M."/>
            <person name="Davidsen T.M."/>
            <person name="Wayne K.J."/>
            <person name="Tettelin H."/>
            <person name="Glass J.I."/>
            <person name="Rusch D."/>
            <person name="Podicherti R."/>
            <person name="Tsui H.-C.T."/>
            <person name="Winkler M.E."/>
        </authorList>
    </citation>
    <scope>NUCLEOTIDE SEQUENCE</scope>
</reference>
<sequence>MASTVAALIERVMGELHQIVQTRTVVGEPVQAGPVTLIPVSKITLGFGAGGGQEGKGQSGTGGGASVEPIGFVVVDADGKVQMLTMREKEVSWGQLVELVPDAVSKIKGFVDRRKDTEEEEAGEDRSDED</sequence>
<accession>A0A382SUA1</accession>